<dbReference type="AlphaFoldDB" id="A0A1N5TSI7"/>
<evidence type="ECO:0000313" key="2">
    <source>
        <dbReference type="EMBL" id="SIM51373.1"/>
    </source>
</evidence>
<proteinExistence type="predicted"/>
<organism evidence="2 3">
    <name type="scientific">Cuniculiplasma divulgatum</name>
    <dbReference type="NCBI Taxonomy" id="1673428"/>
    <lineage>
        <taxon>Archaea</taxon>
        <taxon>Methanobacteriati</taxon>
        <taxon>Thermoplasmatota</taxon>
        <taxon>Thermoplasmata</taxon>
        <taxon>Thermoplasmatales</taxon>
        <taxon>Cuniculiplasmataceae</taxon>
        <taxon>Cuniculiplasma</taxon>
    </lineage>
</organism>
<accession>A0A1N5TSI7</accession>
<evidence type="ECO:0000313" key="3">
    <source>
        <dbReference type="Proteomes" id="UP000195607"/>
    </source>
</evidence>
<feature type="transmembrane region" description="Helical" evidence="1">
    <location>
        <begin position="47"/>
        <end position="70"/>
    </location>
</feature>
<reference evidence="2 3" key="1">
    <citation type="submission" date="2016-04" db="EMBL/GenBank/DDBJ databases">
        <authorList>
            <person name="Evans L.H."/>
            <person name="Alamgir A."/>
            <person name="Owens N."/>
            <person name="Weber N.D."/>
            <person name="Virtaneva K."/>
            <person name="Barbian K."/>
            <person name="Babar A."/>
            <person name="Rosenke K."/>
        </authorList>
    </citation>
    <scope>NUCLEOTIDE SEQUENCE [LARGE SCALE GENOMIC DNA]</scope>
    <source>
        <strain evidence="3">S5(T) (JCM 30642 \VKM B-2941)</strain>
    </source>
</reference>
<keyword evidence="1" id="KW-1133">Transmembrane helix</keyword>
<sequence length="128" mass="14703">MSNVDLNAVFTLILVLLLFGVIVYYSRQEKQSYKKSSIKKFSMRRSLFGFTNIAITKSLSIMVMLIVYFVLTDLELRSTGAIGYAEFIEILISLIGIIYALTNIVRSEKEIKKITGHYYLIPPSWVYD</sequence>
<keyword evidence="1" id="KW-0472">Membrane</keyword>
<dbReference type="Proteomes" id="UP000195607">
    <property type="component" value="Chromosome I"/>
</dbReference>
<protein>
    <submittedName>
        <fullName evidence="2">Multipass membrane protein</fullName>
    </submittedName>
</protein>
<name>A0A1N5TSI7_9ARCH</name>
<gene>
    <name evidence="2" type="ORF">CSP5_0674</name>
</gene>
<feature type="transmembrane region" description="Helical" evidence="1">
    <location>
        <begin position="6"/>
        <end position="26"/>
    </location>
</feature>
<dbReference type="EMBL" id="LT671858">
    <property type="protein sequence ID" value="SIM51373.1"/>
    <property type="molecule type" value="Genomic_DNA"/>
</dbReference>
<dbReference type="GeneID" id="41587956"/>
<dbReference type="RefSeq" id="WP_021789799.1">
    <property type="nucleotide sequence ID" value="NZ_LT671858.1"/>
</dbReference>
<feature type="transmembrane region" description="Helical" evidence="1">
    <location>
        <begin position="82"/>
        <end position="105"/>
    </location>
</feature>
<keyword evidence="1" id="KW-0812">Transmembrane</keyword>
<evidence type="ECO:0000256" key="1">
    <source>
        <dbReference type="SAM" id="Phobius"/>
    </source>
</evidence>